<organism evidence="4 5">
    <name type="scientific">Yersinia pestis bv. Antiqua (strain Antiqua)</name>
    <dbReference type="NCBI Taxonomy" id="360102"/>
    <lineage>
        <taxon>Bacteria</taxon>
        <taxon>Pseudomonadati</taxon>
        <taxon>Pseudomonadota</taxon>
        <taxon>Gammaproteobacteria</taxon>
        <taxon>Enterobacterales</taxon>
        <taxon>Yersiniaceae</taxon>
        <taxon>Yersinia</taxon>
    </lineage>
</organism>
<evidence type="ECO:0000256" key="2">
    <source>
        <dbReference type="ARBA" id="ARBA00047778"/>
    </source>
</evidence>
<reference evidence="4 5" key="1">
    <citation type="journal article" date="2006" name="J. Bacteriol.">
        <title>Complete genome sequence of Yersinia pestis strains Antiqua and Nepal516: evidence of gene reduction in an emerging pathogen.</title>
        <authorList>
            <person name="Chain P.S."/>
            <person name="Hu P."/>
            <person name="Malfatti S.A."/>
            <person name="Radnedge L."/>
            <person name="Larimer F."/>
            <person name="Vergez L.M."/>
            <person name="Worsham P."/>
            <person name="Chu M.C."/>
            <person name="Andersen G.L."/>
        </authorList>
    </citation>
    <scope>NUCLEOTIDE SEQUENCE [LARGE SCALE GENOMIC DNA]</scope>
    <source>
        <strain evidence="4 5">Antiqua</strain>
    </source>
</reference>
<dbReference type="AlphaFoldDB" id="A0A0H2Y8R9"/>
<dbReference type="InterPro" id="IPR050069">
    <property type="entry name" value="Urease_subunit"/>
</dbReference>
<dbReference type="SUPFAM" id="SSF51278">
    <property type="entry name" value="Urease, beta-subunit"/>
    <property type="match status" value="1"/>
</dbReference>
<evidence type="ECO:0000313" key="4">
    <source>
        <dbReference type="EMBL" id="ABG14358.1"/>
    </source>
</evidence>
<protein>
    <recommendedName>
        <fullName evidence="3">Urease subunit beta</fullName>
        <ecNumber evidence="3">3.5.1.5</ecNumber>
    </recommendedName>
    <alternativeName>
        <fullName evidence="3">Urea amidohydrolase subunit beta</fullName>
    </alternativeName>
</protein>
<dbReference type="CDD" id="cd00407">
    <property type="entry name" value="Urease_beta"/>
    <property type="match status" value="1"/>
</dbReference>
<gene>
    <name evidence="3" type="primary">ureB</name>
    <name evidence="4" type="ordered locus">YPA_2393</name>
</gene>
<dbReference type="NCBIfam" id="TIGR00192">
    <property type="entry name" value="urease_beta"/>
    <property type="match status" value="1"/>
</dbReference>
<dbReference type="GO" id="GO:0035550">
    <property type="term" value="C:urease complex"/>
    <property type="evidence" value="ECO:0007669"/>
    <property type="project" value="InterPro"/>
</dbReference>
<comment type="pathway">
    <text evidence="3">Nitrogen metabolism; urea degradation; CO(2) and NH(3) from urea (urease route): step 1/1.</text>
</comment>
<dbReference type="Proteomes" id="UP000001971">
    <property type="component" value="Chromosome"/>
</dbReference>
<proteinExistence type="inferred from homology"/>
<keyword evidence="3" id="KW-0963">Cytoplasm</keyword>
<dbReference type="HAMAP" id="MF_01954">
    <property type="entry name" value="Urease_beta"/>
    <property type="match status" value="1"/>
</dbReference>
<dbReference type="UniPathway" id="UPA00258">
    <property type="reaction ID" value="UER00370"/>
</dbReference>
<dbReference type="PANTHER" id="PTHR33569">
    <property type="entry name" value="UREASE"/>
    <property type="match status" value="1"/>
</dbReference>
<evidence type="ECO:0000313" key="5">
    <source>
        <dbReference type="Proteomes" id="UP000001971"/>
    </source>
</evidence>
<evidence type="ECO:0000256" key="1">
    <source>
        <dbReference type="ARBA" id="ARBA00022801"/>
    </source>
</evidence>
<dbReference type="EC" id="3.5.1.5" evidence="3"/>
<dbReference type="GO" id="GO:0009039">
    <property type="term" value="F:urease activity"/>
    <property type="evidence" value="ECO:0007669"/>
    <property type="project" value="UniProtKB-UniRule"/>
</dbReference>
<dbReference type="Pfam" id="PF00699">
    <property type="entry name" value="Urease_beta"/>
    <property type="match status" value="1"/>
</dbReference>
<dbReference type="KEGG" id="ypa:YPA_2393"/>
<dbReference type="Gene3D" id="2.10.150.10">
    <property type="entry name" value="Urease, beta subunit"/>
    <property type="match status" value="1"/>
</dbReference>
<dbReference type="EMBL" id="CP000308">
    <property type="protein sequence ID" value="ABG14358.1"/>
    <property type="molecule type" value="Genomic_DNA"/>
</dbReference>
<comment type="subunit">
    <text evidence="3">Heterotrimer of UreA (gamma), UreB (beta) and UreC (alpha) subunits. Three heterotrimers associate to form the active enzyme.</text>
</comment>
<dbReference type="NCBIfam" id="NF009682">
    <property type="entry name" value="PRK13203.1"/>
    <property type="match status" value="1"/>
</dbReference>
<keyword evidence="1 3" id="KW-0378">Hydrolase</keyword>
<evidence type="ECO:0000256" key="3">
    <source>
        <dbReference type="HAMAP-Rule" id="MF_01954"/>
    </source>
</evidence>
<comment type="similarity">
    <text evidence="3">Belongs to the urease beta subunit family.</text>
</comment>
<comment type="catalytic activity">
    <reaction evidence="2 3">
        <text>urea + 2 H2O + H(+) = hydrogencarbonate + 2 NH4(+)</text>
        <dbReference type="Rhea" id="RHEA:20557"/>
        <dbReference type="ChEBI" id="CHEBI:15377"/>
        <dbReference type="ChEBI" id="CHEBI:15378"/>
        <dbReference type="ChEBI" id="CHEBI:16199"/>
        <dbReference type="ChEBI" id="CHEBI:17544"/>
        <dbReference type="ChEBI" id="CHEBI:28938"/>
        <dbReference type="EC" id="3.5.1.5"/>
    </reaction>
</comment>
<dbReference type="InterPro" id="IPR036461">
    <property type="entry name" value="Urease_betasu_sf"/>
</dbReference>
<dbReference type="PANTHER" id="PTHR33569:SF1">
    <property type="entry name" value="UREASE"/>
    <property type="match status" value="1"/>
</dbReference>
<dbReference type="InterPro" id="IPR002019">
    <property type="entry name" value="Urease_beta-like"/>
</dbReference>
<comment type="subcellular location">
    <subcellularLocation>
        <location evidence="3">Cytoplasm</location>
    </subcellularLocation>
</comment>
<dbReference type="GO" id="GO:0043419">
    <property type="term" value="P:urea catabolic process"/>
    <property type="evidence" value="ECO:0007669"/>
    <property type="project" value="UniProtKB-UniRule"/>
</dbReference>
<name>A0A0H2Y8R9_YERPA</name>
<accession>A0A0H2Y8R9</accession>
<sequence>MAAVWSRYTTLLSSDGNMRVKPELIIAEDSSMSAKKSTKDSKEQNTPLGGLVLAETPITFNENKPVTKVKVRNTGDRPIQVGSHFHFFEVNRALEFDRAAAYGKRLNISSTTAIRFEPGDETEVPLIPFGGKQTLYGFNNLVDGWTGEGVVPNSERPDKLAAIRLAAERGFKSSK</sequence>